<feature type="transmembrane region" description="Helical" evidence="1">
    <location>
        <begin position="314"/>
        <end position="336"/>
    </location>
</feature>
<dbReference type="STRING" id="13706.A0A1X2HNB6"/>
<dbReference type="Pfam" id="PF01553">
    <property type="entry name" value="Acyltransferase"/>
    <property type="match status" value="1"/>
</dbReference>
<sequence length="481" mass="54626">MARAPPNDDNSVYRALRYLARFAVWSYFRNVKVICRSPISQQGPLLVAANHMNMVLDPAVLIATFPHDRPCHFWALARFFRIPVAGQILKAGGILPVDTKTRSNAKLFESTLDCLSKGGVIAVFPEGTSYTAPQHLPFKDGLSWAAYEFLSQHSRISIVPVGITYTTKNKWRSDVIVEYGEPIELEINELEGFQREPKTTVKKLTEQIAQGVEQGTINSPDWDTLHAAAEARYLLFGDARGVRLEDYVRVSQSLIDVFHPRHEAEDEDRKELKHRLLLFHKTLGQLHLSSLDIAMYENREITLKQAMLRLVSTWTALALQIPLFLPGIIINSPIYLLARVAEHFEKYTESVSQDKVVLSVVTAIPLYGTLFYKTWQYLGYSMTGFFLAIALMPILAWYHMALVDTRYDMAKQVMASWRICVAVLSSISGFDAGPRHELDHAVQLRRWCHIHTKTLLLELAESGDAHARYLVDYGQPLFQKP</sequence>
<organism evidence="3 4">
    <name type="scientific">Syncephalastrum racemosum</name>
    <name type="common">Filamentous fungus</name>
    <dbReference type="NCBI Taxonomy" id="13706"/>
    <lineage>
        <taxon>Eukaryota</taxon>
        <taxon>Fungi</taxon>
        <taxon>Fungi incertae sedis</taxon>
        <taxon>Mucoromycota</taxon>
        <taxon>Mucoromycotina</taxon>
        <taxon>Mucoromycetes</taxon>
        <taxon>Mucorales</taxon>
        <taxon>Syncephalastraceae</taxon>
        <taxon>Syncephalastrum</taxon>
    </lineage>
</organism>
<protein>
    <recommendedName>
        <fullName evidence="2">Phospholipid/glycerol acyltransferase domain-containing protein</fullName>
    </recommendedName>
</protein>
<keyword evidence="1" id="KW-1133">Transmembrane helix</keyword>
<feature type="transmembrane region" description="Helical" evidence="1">
    <location>
        <begin position="378"/>
        <end position="398"/>
    </location>
</feature>
<dbReference type="InParanoid" id="A0A1X2HNB6"/>
<name>A0A1X2HNB6_SYNRA</name>
<dbReference type="SMART" id="SM00563">
    <property type="entry name" value="PlsC"/>
    <property type="match status" value="1"/>
</dbReference>
<evidence type="ECO:0000313" key="4">
    <source>
        <dbReference type="Proteomes" id="UP000242180"/>
    </source>
</evidence>
<dbReference type="InterPro" id="IPR052744">
    <property type="entry name" value="GPAT/DAPAT"/>
</dbReference>
<gene>
    <name evidence="3" type="ORF">BCR43DRAFT_529621</name>
</gene>
<dbReference type="GO" id="GO:0008654">
    <property type="term" value="P:phospholipid biosynthetic process"/>
    <property type="evidence" value="ECO:0007669"/>
    <property type="project" value="TreeGrafter"/>
</dbReference>
<feature type="domain" description="Phospholipid/glycerol acyltransferase" evidence="2">
    <location>
        <begin position="45"/>
        <end position="166"/>
    </location>
</feature>
<evidence type="ECO:0000313" key="3">
    <source>
        <dbReference type="EMBL" id="ORZ00792.1"/>
    </source>
</evidence>
<dbReference type="InterPro" id="IPR002123">
    <property type="entry name" value="Plipid/glycerol_acylTrfase"/>
</dbReference>
<dbReference type="Proteomes" id="UP000242180">
    <property type="component" value="Unassembled WGS sequence"/>
</dbReference>
<keyword evidence="1" id="KW-0472">Membrane</keyword>
<dbReference type="SUPFAM" id="SSF69593">
    <property type="entry name" value="Glycerol-3-phosphate (1)-acyltransferase"/>
    <property type="match status" value="1"/>
</dbReference>
<dbReference type="PANTHER" id="PTHR31605">
    <property type="entry name" value="GLYCEROL-3-PHOSPHATE O-ACYLTRANSFERASE 1"/>
    <property type="match status" value="1"/>
</dbReference>
<comment type="caution">
    <text evidence="3">The sequence shown here is derived from an EMBL/GenBank/DDBJ whole genome shotgun (WGS) entry which is preliminary data.</text>
</comment>
<dbReference type="GO" id="GO:0016287">
    <property type="term" value="F:glycerone-phosphate O-acyltransferase activity"/>
    <property type="evidence" value="ECO:0007669"/>
    <property type="project" value="TreeGrafter"/>
</dbReference>
<accession>A0A1X2HNB6</accession>
<proteinExistence type="predicted"/>
<dbReference type="EMBL" id="MCGN01000002">
    <property type="protein sequence ID" value="ORZ00792.1"/>
    <property type="molecule type" value="Genomic_DNA"/>
</dbReference>
<evidence type="ECO:0000256" key="1">
    <source>
        <dbReference type="SAM" id="Phobius"/>
    </source>
</evidence>
<feature type="transmembrane region" description="Helical" evidence="1">
    <location>
        <begin position="356"/>
        <end position="372"/>
    </location>
</feature>
<dbReference type="AlphaFoldDB" id="A0A1X2HNB6"/>
<keyword evidence="1" id="KW-0812">Transmembrane</keyword>
<evidence type="ECO:0000259" key="2">
    <source>
        <dbReference type="SMART" id="SM00563"/>
    </source>
</evidence>
<dbReference type="OMA" id="WTHSREA"/>
<reference evidence="3 4" key="1">
    <citation type="submission" date="2016-07" db="EMBL/GenBank/DDBJ databases">
        <title>Pervasive Adenine N6-methylation of Active Genes in Fungi.</title>
        <authorList>
            <consortium name="DOE Joint Genome Institute"/>
            <person name="Mondo S.J."/>
            <person name="Dannebaum R.O."/>
            <person name="Kuo R.C."/>
            <person name="Labutti K."/>
            <person name="Haridas S."/>
            <person name="Kuo A."/>
            <person name="Salamov A."/>
            <person name="Ahrendt S.R."/>
            <person name="Lipzen A."/>
            <person name="Sullivan W."/>
            <person name="Andreopoulos W.B."/>
            <person name="Clum A."/>
            <person name="Lindquist E."/>
            <person name="Daum C."/>
            <person name="Ramamoorthy G.K."/>
            <person name="Gryganskyi A."/>
            <person name="Culley D."/>
            <person name="Magnuson J.K."/>
            <person name="James T.Y."/>
            <person name="O'Malley M.A."/>
            <person name="Stajich J.E."/>
            <person name="Spatafora J.W."/>
            <person name="Visel A."/>
            <person name="Grigoriev I.V."/>
        </authorList>
    </citation>
    <scope>NUCLEOTIDE SEQUENCE [LARGE SCALE GENOMIC DNA]</scope>
    <source>
        <strain evidence="3 4">NRRL 2496</strain>
    </source>
</reference>
<keyword evidence="4" id="KW-1185">Reference proteome</keyword>
<dbReference type="PANTHER" id="PTHR31605:SF0">
    <property type="entry name" value="GLYCEROL-3-PHOSPHATE O-ACYLTRANSFERASE 1"/>
    <property type="match status" value="1"/>
</dbReference>
<dbReference type="OrthoDB" id="1044435at2759"/>
<dbReference type="GO" id="GO:0004366">
    <property type="term" value="F:glycerol-3-phosphate O-acyltransferase activity"/>
    <property type="evidence" value="ECO:0007669"/>
    <property type="project" value="TreeGrafter"/>
</dbReference>